<evidence type="ECO:0000256" key="1">
    <source>
        <dbReference type="SAM" id="MobiDB-lite"/>
    </source>
</evidence>
<dbReference type="PANTHER" id="PTHR38248:SF2">
    <property type="entry name" value="FUNK1 11"/>
    <property type="match status" value="1"/>
</dbReference>
<protein>
    <recommendedName>
        <fullName evidence="2">Fungal-type protein kinase domain-containing protein</fullName>
    </recommendedName>
</protein>
<dbReference type="InterPro" id="IPR011009">
    <property type="entry name" value="Kinase-like_dom_sf"/>
</dbReference>
<feature type="domain" description="Fungal-type protein kinase" evidence="2">
    <location>
        <begin position="372"/>
        <end position="731"/>
    </location>
</feature>
<evidence type="ECO:0000259" key="2">
    <source>
        <dbReference type="Pfam" id="PF17667"/>
    </source>
</evidence>
<organism evidence="3 4">
    <name type="scientific">Suillus fuscotomentosus</name>
    <dbReference type="NCBI Taxonomy" id="1912939"/>
    <lineage>
        <taxon>Eukaryota</taxon>
        <taxon>Fungi</taxon>
        <taxon>Dikarya</taxon>
        <taxon>Basidiomycota</taxon>
        <taxon>Agaricomycotina</taxon>
        <taxon>Agaricomycetes</taxon>
        <taxon>Agaricomycetidae</taxon>
        <taxon>Boletales</taxon>
        <taxon>Suillineae</taxon>
        <taxon>Suillaceae</taxon>
        <taxon>Suillus</taxon>
    </lineage>
</organism>
<dbReference type="GeneID" id="64666357"/>
<feature type="compositionally biased region" description="Basic and acidic residues" evidence="1">
    <location>
        <begin position="354"/>
        <end position="368"/>
    </location>
</feature>
<feature type="compositionally biased region" description="Low complexity" evidence="1">
    <location>
        <begin position="312"/>
        <end position="325"/>
    </location>
</feature>
<keyword evidence="4" id="KW-1185">Reference proteome</keyword>
<evidence type="ECO:0000313" key="3">
    <source>
        <dbReference type="EMBL" id="KAG1897795.1"/>
    </source>
</evidence>
<dbReference type="Gene3D" id="1.10.510.10">
    <property type="entry name" value="Transferase(Phosphotransferase) domain 1"/>
    <property type="match status" value="1"/>
</dbReference>
<accession>A0AAD4HHG8</accession>
<reference evidence="3" key="1">
    <citation type="journal article" date="2020" name="New Phytol.">
        <title>Comparative genomics reveals dynamic genome evolution in host specialist ectomycorrhizal fungi.</title>
        <authorList>
            <person name="Lofgren L.A."/>
            <person name="Nguyen N.H."/>
            <person name="Vilgalys R."/>
            <person name="Ruytinx J."/>
            <person name="Liao H.L."/>
            <person name="Branco S."/>
            <person name="Kuo A."/>
            <person name="LaButti K."/>
            <person name="Lipzen A."/>
            <person name="Andreopoulos W."/>
            <person name="Pangilinan J."/>
            <person name="Riley R."/>
            <person name="Hundley H."/>
            <person name="Na H."/>
            <person name="Barry K."/>
            <person name="Grigoriev I.V."/>
            <person name="Stajich J.E."/>
            <person name="Kennedy P.G."/>
        </authorList>
    </citation>
    <scope>NUCLEOTIDE SEQUENCE</scope>
    <source>
        <strain evidence="3">FC203</strain>
    </source>
</reference>
<sequence>MSNNASATTSVTTTPPRKSESGLPADLKSTPHAVGSAVVSEHIETVGVDVSDVRPWIARDVKNFKRCGADEMLQRLLEMCADPNQSLPPSQKSTLLDTSLEAVLHLCNGTGVAQKIKQHLTKFCTIENETPSYSEFVEAANLALRELRKVDVAGIPAFQNDDETNIVFHVNDPSFIHQKHQGEKSSRKPDIVVVSHQTAADIIPEGKSKNVYKSACKAPTKNHENFQWVNVRTTFEFKRPKPRLPLPPSAYTKDYVAPDVLYIEYMKETDASDSSSDSSSQSTDSSDLSTDSSDQLTDSSDQSMDSSDRSTDSTSTTGTAQSSHSNSNEAHRLRSNKRGSEHLRSNEPSTNKRSRQDEDRSSEQEERRNKKKKKGSYKPHPVIQNGLYVAEMFAAHTARQHVISFIVNNDIIYLWWFDRQHAIQCAGINFVQDLPRFVVLLFILQRMGYKQWGLHPLFEPEPGYKGKIIVEYEDDTDKDGQDKKGQDKRKRVDLTLDLRSEKRVTHFGLRGRATTVFPVTSKALSALPRRSHFRNKTNELVAKLFWPEEARQSEPEILEEVYKIAKDDLDVLGHVPEMVWFHKFEDTSTAIIRKALGIDDAGSRVLYIIVFKKLEPITTLSGEKFLLAWWQAVKCHRALWKRGVHHRDISPNNLMGYRLRGRFITVLNDFDLSSIEDLLSSIQGGPKGFERTGTVPFMALDLLKPEAIAGQVEHVYRHDAESFIWVLAWICLRYRKGKLLRKGRPLDEWLTVDAMGCLKEKSCFLTMLGTVRPTGSHEKSFKVAFDCLDTIIKSFISPTVPIPEDDEAFKILLQNHVPQKILRRKISL</sequence>
<dbReference type="SUPFAM" id="SSF56112">
    <property type="entry name" value="Protein kinase-like (PK-like)"/>
    <property type="match status" value="1"/>
</dbReference>
<evidence type="ECO:0000313" key="4">
    <source>
        <dbReference type="Proteomes" id="UP001195769"/>
    </source>
</evidence>
<dbReference type="EMBL" id="JABBWK010000043">
    <property type="protein sequence ID" value="KAG1897795.1"/>
    <property type="molecule type" value="Genomic_DNA"/>
</dbReference>
<feature type="region of interest" description="Disordered" evidence="1">
    <location>
        <begin position="1"/>
        <end position="30"/>
    </location>
</feature>
<dbReference type="PANTHER" id="PTHR38248">
    <property type="entry name" value="FUNK1 6"/>
    <property type="match status" value="1"/>
</dbReference>
<name>A0AAD4HHG8_9AGAM</name>
<feature type="compositionally biased region" description="Low complexity" evidence="1">
    <location>
        <begin position="1"/>
        <end position="14"/>
    </location>
</feature>
<proteinExistence type="predicted"/>
<dbReference type="Pfam" id="PF17667">
    <property type="entry name" value="Pkinase_fungal"/>
    <property type="match status" value="1"/>
</dbReference>
<dbReference type="Proteomes" id="UP001195769">
    <property type="component" value="Unassembled WGS sequence"/>
</dbReference>
<gene>
    <name evidence="3" type="ORF">F5891DRAFT_505686</name>
</gene>
<dbReference type="AlphaFoldDB" id="A0AAD4HHG8"/>
<dbReference type="RefSeq" id="XP_041223371.1">
    <property type="nucleotide sequence ID" value="XM_041372059.1"/>
</dbReference>
<feature type="region of interest" description="Disordered" evidence="1">
    <location>
        <begin position="269"/>
        <end position="380"/>
    </location>
</feature>
<comment type="caution">
    <text evidence="3">The sequence shown here is derived from an EMBL/GenBank/DDBJ whole genome shotgun (WGS) entry which is preliminary data.</text>
</comment>
<feature type="compositionally biased region" description="Low complexity" evidence="1">
    <location>
        <begin position="272"/>
        <end position="305"/>
    </location>
</feature>
<dbReference type="InterPro" id="IPR040976">
    <property type="entry name" value="Pkinase_fungal"/>
</dbReference>